<comment type="caution">
    <text evidence="7">The sequence shown here is derived from an EMBL/GenBank/DDBJ whole genome shotgun (WGS) entry which is preliminary data.</text>
</comment>
<dbReference type="OrthoDB" id="9815972at2"/>
<dbReference type="Proteomes" id="UP000254258">
    <property type="component" value="Unassembled WGS sequence"/>
</dbReference>
<keyword evidence="2 5" id="KW-0812">Transmembrane</keyword>
<feature type="transmembrane region" description="Helical" evidence="5">
    <location>
        <begin position="176"/>
        <end position="202"/>
    </location>
</feature>
<dbReference type="InterPro" id="IPR013525">
    <property type="entry name" value="ABC2_TM"/>
</dbReference>
<gene>
    <name evidence="7" type="ORF">DWU98_06345</name>
</gene>
<feature type="transmembrane region" description="Helical" evidence="5">
    <location>
        <begin position="56"/>
        <end position="76"/>
    </location>
</feature>
<evidence type="ECO:0000256" key="2">
    <source>
        <dbReference type="ARBA" id="ARBA00022692"/>
    </source>
</evidence>
<dbReference type="GO" id="GO:0140359">
    <property type="term" value="F:ABC-type transporter activity"/>
    <property type="evidence" value="ECO:0007669"/>
    <property type="project" value="InterPro"/>
</dbReference>
<proteinExistence type="predicted"/>
<keyword evidence="8" id="KW-1185">Reference proteome</keyword>
<dbReference type="Pfam" id="PF01061">
    <property type="entry name" value="ABC2_membrane"/>
    <property type="match status" value="1"/>
</dbReference>
<evidence type="ECO:0000259" key="6">
    <source>
        <dbReference type="Pfam" id="PF01061"/>
    </source>
</evidence>
<comment type="subcellular location">
    <subcellularLocation>
        <location evidence="1">Membrane</location>
        <topology evidence="1">Multi-pass membrane protein</topology>
    </subcellularLocation>
</comment>
<protein>
    <recommendedName>
        <fullName evidence="6">ABC-2 type transporter transmembrane domain-containing protein</fullName>
    </recommendedName>
</protein>
<dbReference type="AlphaFoldDB" id="A0A370X301"/>
<organism evidence="7 8">
    <name type="scientific">Dyella monticola</name>
    <dbReference type="NCBI Taxonomy" id="1927958"/>
    <lineage>
        <taxon>Bacteria</taxon>
        <taxon>Pseudomonadati</taxon>
        <taxon>Pseudomonadota</taxon>
        <taxon>Gammaproteobacteria</taxon>
        <taxon>Lysobacterales</taxon>
        <taxon>Rhodanobacteraceae</taxon>
        <taxon>Dyella</taxon>
    </lineage>
</organism>
<dbReference type="EMBL" id="QRBE01000003">
    <property type="protein sequence ID" value="RDS82768.1"/>
    <property type="molecule type" value="Genomic_DNA"/>
</dbReference>
<evidence type="ECO:0000256" key="4">
    <source>
        <dbReference type="ARBA" id="ARBA00023136"/>
    </source>
</evidence>
<dbReference type="InterPro" id="IPR051784">
    <property type="entry name" value="Nod_factor_ABC_transporter"/>
</dbReference>
<evidence type="ECO:0000256" key="3">
    <source>
        <dbReference type="ARBA" id="ARBA00022989"/>
    </source>
</evidence>
<feature type="domain" description="ABC-2 type transporter transmembrane" evidence="6">
    <location>
        <begin position="10"/>
        <end position="179"/>
    </location>
</feature>
<accession>A0A370X301</accession>
<dbReference type="RefSeq" id="WP_115494677.1">
    <property type="nucleotide sequence ID" value="NZ_QRBE01000003.1"/>
</dbReference>
<evidence type="ECO:0000313" key="7">
    <source>
        <dbReference type="EMBL" id="RDS82768.1"/>
    </source>
</evidence>
<sequence>MFTLLAYAEMRKNIITIKRYPIESVLGAIVFTLFFMGIFFGSRYLAGGAQVSDQRLALTVATYVVWLTTTGLFAGPGAQISDDARTGILEQIFLAPCRFASFIVVRVFSGLVHHLVLVALVLSIICLFTGVRLHYSINALIPFLCVILASIGLGLLVAGYAMVVKRVQSLLSLGQFIMLALVAAPLGGHGGSFGMLTDLVPINPSAQMLGRLLSQHSAMSTTDYVICLTNGLAWFALGYVMLDRAVKVAKQRGLVSGY</sequence>
<name>A0A370X301_9GAMM</name>
<dbReference type="PANTHER" id="PTHR43229:SF6">
    <property type="entry name" value="ABC-TYPE MULTIDRUG TRANSPORT SYSTEM, PERMEASE COMPONENT"/>
    <property type="match status" value="1"/>
</dbReference>
<keyword evidence="4 5" id="KW-0472">Membrane</keyword>
<feature type="transmembrane region" description="Helical" evidence="5">
    <location>
        <begin position="141"/>
        <end position="164"/>
    </location>
</feature>
<reference evidence="7 8" key="1">
    <citation type="submission" date="2018-07" db="EMBL/GenBank/DDBJ databases">
        <title>Dyella monticola sp. nov. and Dyella psychrodurans sp. nov. isolated from monsoon evergreen broad-leaved forest soil of Dinghu Mountain, China.</title>
        <authorList>
            <person name="Gao Z."/>
            <person name="Qiu L."/>
        </authorList>
    </citation>
    <scope>NUCLEOTIDE SEQUENCE [LARGE SCALE GENOMIC DNA]</scope>
    <source>
        <strain evidence="7 8">4G-K06</strain>
    </source>
</reference>
<evidence type="ECO:0000256" key="5">
    <source>
        <dbReference type="SAM" id="Phobius"/>
    </source>
</evidence>
<evidence type="ECO:0000313" key="8">
    <source>
        <dbReference type="Proteomes" id="UP000254258"/>
    </source>
</evidence>
<keyword evidence="3 5" id="KW-1133">Transmembrane helix</keyword>
<dbReference type="GO" id="GO:0016020">
    <property type="term" value="C:membrane"/>
    <property type="evidence" value="ECO:0007669"/>
    <property type="project" value="UniProtKB-SubCell"/>
</dbReference>
<feature type="transmembrane region" description="Helical" evidence="5">
    <location>
        <begin position="20"/>
        <end position="44"/>
    </location>
</feature>
<dbReference type="PANTHER" id="PTHR43229">
    <property type="entry name" value="NODULATION PROTEIN J"/>
    <property type="match status" value="1"/>
</dbReference>
<feature type="transmembrane region" description="Helical" evidence="5">
    <location>
        <begin position="222"/>
        <end position="242"/>
    </location>
</feature>
<evidence type="ECO:0000256" key="1">
    <source>
        <dbReference type="ARBA" id="ARBA00004141"/>
    </source>
</evidence>